<organism evidence="2 3">
    <name type="scientific">Limosilactobacillus coleohominis</name>
    <dbReference type="NCBI Taxonomy" id="181675"/>
    <lineage>
        <taxon>Bacteria</taxon>
        <taxon>Bacillati</taxon>
        <taxon>Bacillota</taxon>
        <taxon>Bacilli</taxon>
        <taxon>Lactobacillales</taxon>
        <taxon>Lactobacillaceae</taxon>
        <taxon>Limosilactobacillus</taxon>
    </lineage>
</organism>
<keyword evidence="1" id="KW-1133">Transmembrane helix</keyword>
<feature type="transmembrane region" description="Helical" evidence="1">
    <location>
        <begin position="20"/>
        <end position="44"/>
    </location>
</feature>
<sequence length="127" mass="13987">MASKETDQTRSEMSKVENVIGVIMQIGVLASAIVIIIGLLMFFITGQSGYTGNNFPHTFAAIGRGLVYFKPYAIIMLGLFLLILTPALRVLVSIYAFAVMKDRMYVWITSLVMVILVIAMVIGMYGI</sequence>
<evidence type="ECO:0000313" key="2">
    <source>
        <dbReference type="EMBL" id="MBM6940801.1"/>
    </source>
</evidence>
<name>A0ABS2GY78_9LACO</name>
<keyword evidence="1" id="KW-0472">Membrane</keyword>
<feature type="transmembrane region" description="Helical" evidence="1">
    <location>
        <begin position="72"/>
        <end position="92"/>
    </location>
</feature>
<keyword evidence="1" id="KW-0812">Transmembrane</keyword>
<reference evidence="2 3" key="1">
    <citation type="journal article" date="2021" name="Sci. Rep.">
        <title>The distribution of antibiotic resistance genes in chicken gut microbiota commensals.</title>
        <authorList>
            <person name="Juricova H."/>
            <person name="Matiasovicova J."/>
            <person name="Kubasova T."/>
            <person name="Cejkova D."/>
            <person name="Rychlik I."/>
        </authorList>
    </citation>
    <scope>NUCLEOTIDE SEQUENCE [LARGE SCALE GENOMIC DNA]</scope>
    <source>
        <strain evidence="2 3">An574</strain>
    </source>
</reference>
<dbReference type="InterPro" id="IPR012861">
    <property type="entry name" value="DUF1634"/>
</dbReference>
<dbReference type="EMBL" id="JACJKU010000038">
    <property type="protein sequence ID" value="MBM6940801.1"/>
    <property type="molecule type" value="Genomic_DNA"/>
</dbReference>
<dbReference type="Pfam" id="PF07843">
    <property type="entry name" value="DUF1634"/>
    <property type="match status" value="1"/>
</dbReference>
<keyword evidence="3" id="KW-1185">Reference proteome</keyword>
<feature type="transmembrane region" description="Helical" evidence="1">
    <location>
        <begin position="104"/>
        <end position="125"/>
    </location>
</feature>
<gene>
    <name evidence="2" type="ORF">H5975_04770</name>
</gene>
<evidence type="ECO:0000313" key="3">
    <source>
        <dbReference type="Proteomes" id="UP000785625"/>
    </source>
</evidence>
<comment type="caution">
    <text evidence="2">The sequence shown here is derived from an EMBL/GenBank/DDBJ whole genome shotgun (WGS) entry which is preliminary data.</text>
</comment>
<proteinExistence type="predicted"/>
<dbReference type="Proteomes" id="UP000785625">
    <property type="component" value="Unassembled WGS sequence"/>
</dbReference>
<protein>
    <submittedName>
        <fullName evidence="2">DUF1634 domain-containing protein</fullName>
    </submittedName>
</protein>
<accession>A0ABS2GY78</accession>
<dbReference type="RefSeq" id="WP_204785105.1">
    <property type="nucleotide sequence ID" value="NZ_JACJKU010000038.1"/>
</dbReference>
<evidence type="ECO:0000256" key="1">
    <source>
        <dbReference type="SAM" id="Phobius"/>
    </source>
</evidence>